<evidence type="ECO:0000259" key="4">
    <source>
        <dbReference type="PROSITE" id="PS50887"/>
    </source>
</evidence>
<dbReference type="CDD" id="cd01949">
    <property type="entry name" value="GGDEF"/>
    <property type="match status" value="1"/>
</dbReference>
<reference evidence="5 6" key="1">
    <citation type="journal article" date="2011" name="Stand. Genomic Sci.">
        <title>Complete genome sequence of 'Thioalkalivibrio sulfidophilus' HL-EbGr7.</title>
        <authorList>
            <person name="Muyzer G."/>
            <person name="Sorokin D.Y."/>
            <person name="Mavromatis K."/>
            <person name="Lapidus A."/>
            <person name="Clum A."/>
            <person name="Ivanova N."/>
            <person name="Pati A."/>
            <person name="d'Haeseleer P."/>
            <person name="Woyke T."/>
            <person name="Kyrpides N.C."/>
        </authorList>
    </citation>
    <scope>NUCLEOTIDE SEQUENCE [LARGE SCALE GENOMIC DNA]</scope>
    <source>
        <strain evidence="5 6">HL-EbGR7</strain>
    </source>
</reference>
<dbReference type="STRING" id="396588.Tgr7_1380"/>
<dbReference type="GO" id="GO:0043709">
    <property type="term" value="P:cell adhesion involved in single-species biofilm formation"/>
    <property type="evidence" value="ECO:0007669"/>
    <property type="project" value="TreeGrafter"/>
</dbReference>
<dbReference type="InterPro" id="IPR013656">
    <property type="entry name" value="PAS_4"/>
</dbReference>
<dbReference type="Gene3D" id="3.30.450.20">
    <property type="entry name" value="PAS domain"/>
    <property type="match status" value="1"/>
</dbReference>
<proteinExistence type="predicted"/>
<dbReference type="InterPro" id="IPR050469">
    <property type="entry name" value="Diguanylate_Cyclase"/>
</dbReference>
<dbReference type="PANTHER" id="PTHR45138:SF9">
    <property type="entry name" value="DIGUANYLATE CYCLASE DGCM-RELATED"/>
    <property type="match status" value="1"/>
</dbReference>
<dbReference type="EC" id="2.7.7.65" evidence="2"/>
<dbReference type="Pfam" id="PF08448">
    <property type="entry name" value="PAS_4"/>
    <property type="match status" value="1"/>
</dbReference>
<comment type="catalytic activity">
    <reaction evidence="3">
        <text>2 GTP = 3',3'-c-di-GMP + 2 diphosphate</text>
        <dbReference type="Rhea" id="RHEA:24898"/>
        <dbReference type="ChEBI" id="CHEBI:33019"/>
        <dbReference type="ChEBI" id="CHEBI:37565"/>
        <dbReference type="ChEBI" id="CHEBI:58805"/>
        <dbReference type="EC" id="2.7.7.65"/>
    </reaction>
</comment>
<dbReference type="SUPFAM" id="SSF55073">
    <property type="entry name" value="Nucleotide cyclase"/>
    <property type="match status" value="1"/>
</dbReference>
<dbReference type="GO" id="GO:1902201">
    <property type="term" value="P:negative regulation of bacterial-type flagellum-dependent cell motility"/>
    <property type="evidence" value="ECO:0007669"/>
    <property type="project" value="TreeGrafter"/>
</dbReference>
<dbReference type="RefSeq" id="WP_012637948.1">
    <property type="nucleotide sequence ID" value="NC_011901.1"/>
</dbReference>
<dbReference type="eggNOG" id="COG3706">
    <property type="taxonomic scope" value="Bacteria"/>
</dbReference>
<sequence>MNRTEDIRELHLLMGMLESLDVGLTVLDRHFNITLWNGFMANHSGIPAEKAIGSNLFNLFSDVPEAWLRRKARAVFMLKSRIFSTWEQRPYLLRFRNYRPITGVAEYMYQNVTFLPLSSPDGAVDHIGVIVYDVTDIATNKLSLEKANEELACLSRTDRLTQLNNRGFWEECLGGEFARCKRYGTVSSLIMFDIDHFKKVNDTYGHQAGDEVIRTVSQLLTKTLRDTDIAGRYGGEEFGVILTDTSAEKARVFADRLRRLNEAVTVRHEDVAIRFTISLGIAQFDPAMERHSQWIEAADKALYLSKQGGRNRVTVAGEGLDLRVEEGGGIQL</sequence>
<comment type="cofactor">
    <cofactor evidence="1">
        <name>Mg(2+)</name>
        <dbReference type="ChEBI" id="CHEBI:18420"/>
    </cofactor>
</comment>
<dbReference type="GO" id="GO:0005886">
    <property type="term" value="C:plasma membrane"/>
    <property type="evidence" value="ECO:0007669"/>
    <property type="project" value="TreeGrafter"/>
</dbReference>
<organism evidence="5 6">
    <name type="scientific">Thioalkalivibrio sulfidiphilus (strain HL-EbGR7)</name>
    <dbReference type="NCBI Taxonomy" id="396588"/>
    <lineage>
        <taxon>Bacteria</taxon>
        <taxon>Pseudomonadati</taxon>
        <taxon>Pseudomonadota</taxon>
        <taxon>Gammaproteobacteria</taxon>
        <taxon>Chromatiales</taxon>
        <taxon>Ectothiorhodospiraceae</taxon>
        <taxon>Thioalkalivibrio</taxon>
    </lineage>
</organism>
<dbReference type="HOGENOM" id="CLU_000445_11_4_6"/>
<dbReference type="InterPro" id="IPR000160">
    <property type="entry name" value="GGDEF_dom"/>
</dbReference>
<dbReference type="SMART" id="SM00091">
    <property type="entry name" value="PAS"/>
    <property type="match status" value="1"/>
</dbReference>
<dbReference type="Gene3D" id="3.30.70.270">
    <property type="match status" value="1"/>
</dbReference>
<evidence type="ECO:0000256" key="3">
    <source>
        <dbReference type="ARBA" id="ARBA00034247"/>
    </source>
</evidence>
<dbReference type="SMART" id="SM00267">
    <property type="entry name" value="GGDEF"/>
    <property type="match status" value="1"/>
</dbReference>
<accession>B8GR45</accession>
<dbReference type="InterPro" id="IPR035965">
    <property type="entry name" value="PAS-like_dom_sf"/>
</dbReference>
<dbReference type="KEGG" id="tgr:Tgr7_1380"/>
<keyword evidence="6" id="KW-1185">Reference proteome</keyword>
<dbReference type="SUPFAM" id="SSF55785">
    <property type="entry name" value="PYP-like sensor domain (PAS domain)"/>
    <property type="match status" value="1"/>
</dbReference>
<dbReference type="Proteomes" id="UP000002383">
    <property type="component" value="Chromosome"/>
</dbReference>
<dbReference type="InterPro" id="IPR029787">
    <property type="entry name" value="Nucleotide_cyclase"/>
</dbReference>
<dbReference type="OrthoDB" id="9812260at2"/>
<feature type="domain" description="GGDEF" evidence="4">
    <location>
        <begin position="185"/>
        <end position="318"/>
    </location>
</feature>
<dbReference type="AlphaFoldDB" id="B8GR45"/>
<evidence type="ECO:0000256" key="1">
    <source>
        <dbReference type="ARBA" id="ARBA00001946"/>
    </source>
</evidence>
<evidence type="ECO:0000313" key="6">
    <source>
        <dbReference type="Proteomes" id="UP000002383"/>
    </source>
</evidence>
<dbReference type="GO" id="GO:0052621">
    <property type="term" value="F:diguanylate cyclase activity"/>
    <property type="evidence" value="ECO:0007669"/>
    <property type="project" value="UniProtKB-EC"/>
</dbReference>
<dbReference type="NCBIfam" id="TIGR00254">
    <property type="entry name" value="GGDEF"/>
    <property type="match status" value="1"/>
</dbReference>
<protein>
    <recommendedName>
        <fullName evidence="2">diguanylate cyclase</fullName>
        <ecNumber evidence="2">2.7.7.65</ecNumber>
    </recommendedName>
</protein>
<evidence type="ECO:0000256" key="2">
    <source>
        <dbReference type="ARBA" id="ARBA00012528"/>
    </source>
</evidence>
<dbReference type="FunFam" id="3.30.70.270:FF:000001">
    <property type="entry name" value="Diguanylate cyclase domain protein"/>
    <property type="match status" value="1"/>
</dbReference>
<evidence type="ECO:0000313" key="5">
    <source>
        <dbReference type="EMBL" id="ACL72465.1"/>
    </source>
</evidence>
<name>B8GR45_THISH</name>
<dbReference type="Pfam" id="PF00990">
    <property type="entry name" value="GGDEF"/>
    <property type="match status" value="1"/>
</dbReference>
<gene>
    <name evidence="5" type="ordered locus">Tgr7_1380</name>
</gene>
<dbReference type="InterPro" id="IPR000014">
    <property type="entry name" value="PAS"/>
</dbReference>
<dbReference type="PROSITE" id="PS50887">
    <property type="entry name" value="GGDEF"/>
    <property type="match status" value="1"/>
</dbReference>
<dbReference type="InterPro" id="IPR043128">
    <property type="entry name" value="Rev_trsase/Diguanyl_cyclase"/>
</dbReference>
<dbReference type="PANTHER" id="PTHR45138">
    <property type="entry name" value="REGULATORY COMPONENTS OF SENSORY TRANSDUCTION SYSTEM"/>
    <property type="match status" value="1"/>
</dbReference>
<dbReference type="EMBL" id="CP001339">
    <property type="protein sequence ID" value="ACL72465.1"/>
    <property type="molecule type" value="Genomic_DNA"/>
</dbReference>